<reference evidence="1 2" key="1">
    <citation type="journal article" date="2016" name="Nat. Commun.">
        <title>Thousands of microbial genomes shed light on interconnected biogeochemical processes in an aquifer system.</title>
        <authorList>
            <person name="Anantharaman K."/>
            <person name="Brown C.T."/>
            <person name="Hug L.A."/>
            <person name="Sharon I."/>
            <person name="Castelle C.J."/>
            <person name="Probst A.J."/>
            <person name="Thomas B.C."/>
            <person name="Singh A."/>
            <person name="Wilkins M.J."/>
            <person name="Karaoz U."/>
            <person name="Brodie E.L."/>
            <person name="Williams K.H."/>
            <person name="Hubbard S.S."/>
            <person name="Banfield J.F."/>
        </authorList>
    </citation>
    <scope>NUCLEOTIDE SEQUENCE [LARGE SCALE GENOMIC DNA]</scope>
</reference>
<dbReference type="EMBL" id="MGJL01000011">
    <property type="protein sequence ID" value="OGN08096.1"/>
    <property type="molecule type" value="Genomic_DNA"/>
</dbReference>
<dbReference type="AlphaFoldDB" id="A0A1F8F764"/>
<accession>A0A1F8F764</accession>
<dbReference type="Proteomes" id="UP000178023">
    <property type="component" value="Unassembled WGS sequence"/>
</dbReference>
<organism evidence="1 2">
    <name type="scientific">Candidatus Yanofskybacteria bacterium RIFCSPHIGHO2_01_FULL_45_42</name>
    <dbReference type="NCBI Taxonomy" id="1802671"/>
    <lineage>
        <taxon>Bacteria</taxon>
        <taxon>Candidatus Yanofskyibacteriota</taxon>
    </lineage>
</organism>
<evidence type="ECO:0000313" key="2">
    <source>
        <dbReference type="Proteomes" id="UP000178023"/>
    </source>
</evidence>
<comment type="caution">
    <text evidence="1">The sequence shown here is derived from an EMBL/GenBank/DDBJ whole genome shotgun (WGS) entry which is preliminary data.</text>
</comment>
<proteinExistence type="predicted"/>
<gene>
    <name evidence="1" type="ORF">A2750_01440</name>
</gene>
<name>A0A1F8F764_9BACT</name>
<sequence length="77" mass="8832">MPYKILCVSDQRIWADGPVADLLAAQKRIAELIRQQPLGIRRCYVVDAGFPINPNEGCDILLTFPSARVRKRIRRLR</sequence>
<evidence type="ECO:0000313" key="1">
    <source>
        <dbReference type="EMBL" id="OGN08096.1"/>
    </source>
</evidence>
<protein>
    <submittedName>
        <fullName evidence="1">Uncharacterized protein</fullName>
    </submittedName>
</protein>